<gene>
    <name evidence="4" type="ORF">LZA78_00505</name>
</gene>
<dbReference type="EMBL" id="JAJUOS010000001">
    <property type="protein sequence ID" value="MCE5971970.1"/>
    <property type="molecule type" value="Genomic_DNA"/>
</dbReference>
<evidence type="ECO:0000256" key="1">
    <source>
        <dbReference type="ARBA" id="ARBA00010692"/>
    </source>
</evidence>
<feature type="transmembrane region" description="Helical" evidence="3">
    <location>
        <begin position="88"/>
        <end position="110"/>
    </location>
</feature>
<evidence type="ECO:0000256" key="3">
    <source>
        <dbReference type="SAM" id="Phobius"/>
    </source>
</evidence>
<dbReference type="PIRSF" id="PIRSF016661">
    <property type="entry name" value="BioY"/>
    <property type="match status" value="1"/>
</dbReference>
<keyword evidence="5" id="KW-1185">Reference proteome</keyword>
<keyword evidence="2 3" id="KW-0472">Membrane</keyword>
<dbReference type="InterPro" id="IPR003784">
    <property type="entry name" value="BioY"/>
</dbReference>
<keyword evidence="3" id="KW-1133">Transmembrane helix</keyword>
<dbReference type="RefSeq" id="WP_233674999.1">
    <property type="nucleotide sequence ID" value="NZ_JAJUOS010000001.1"/>
</dbReference>
<name>A0ABS8YS99_9RHOB</name>
<keyword evidence="2" id="KW-0813">Transport</keyword>
<proteinExistence type="inferred from homology"/>
<protein>
    <recommendedName>
        <fullName evidence="2">Biotin transporter</fullName>
    </recommendedName>
</protein>
<keyword evidence="3" id="KW-0812">Transmembrane</keyword>
<dbReference type="PANTHER" id="PTHR34295">
    <property type="entry name" value="BIOTIN TRANSPORTER BIOY"/>
    <property type="match status" value="1"/>
</dbReference>
<dbReference type="Gene3D" id="1.10.1760.20">
    <property type="match status" value="1"/>
</dbReference>
<sequence>MTLSKALVPSNSIATRTAMVLGGTALLAAASQISVPMFPVPMTLQTLAVLTIGMTMGSRMGVLTVAAWLAEAFAGLPVLANGGSTASFFGPTAGFLFGFLAMVAVAGIAADRGVKSVLGLSVAGLIAGAVLYVPGLAWPAVVLGKSVPELLSGWMMPFLAGDAVKAVLAALIVSGGWSVLAKRRA</sequence>
<comment type="similarity">
    <text evidence="1 2">Belongs to the BioY family.</text>
</comment>
<feature type="transmembrane region" description="Helical" evidence="3">
    <location>
        <begin position="47"/>
        <end position="68"/>
    </location>
</feature>
<dbReference type="PANTHER" id="PTHR34295:SF1">
    <property type="entry name" value="BIOTIN TRANSPORTER BIOY"/>
    <property type="match status" value="1"/>
</dbReference>
<dbReference type="Pfam" id="PF02632">
    <property type="entry name" value="BioY"/>
    <property type="match status" value="1"/>
</dbReference>
<evidence type="ECO:0000313" key="5">
    <source>
        <dbReference type="Proteomes" id="UP001521181"/>
    </source>
</evidence>
<accession>A0ABS8YS99</accession>
<comment type="caution">
    <text evidence="4">The sequence shown here is derived from an EMBL/GenBank/DDBJ whole genome shotgun (WGS) entry which is preliminary data.</text>
</comment>
<organism evidence="4 5">
    <name type="scientific">Rhodobacter flavimaris</name>
    <dbReference type="NCBI Taxonomy" id="2907145"/>
    <lineage>
        <taxon>Bacteria</taxon>
        <taxon>Pseudomonadati</taxon>
        <taxon>Pseudomonadota</taxon>
        <taxon>Alphaproteobacteria</taxon>
        <taxon>Rhodobacterales</taxon>
        <taxon>Rhodobacter group</taxon>
        <taxon>Rhodobacter</taxon>
    </lineage>
</organism>
<dbReference type="Proteomes" id="UP001521181">
    <property type="component" value="Unassembled WGS sequence"/>
</dbReference>
<feature type="transmembrane region" description="Helical" evidence="3">
    <location>
        <begin position="13"/>
        <end position="35"/>
    </location>
</feature>
<keyword evidence="2" id="KW-1003">Cell membrane</keyword>
<reference evidence="4 5" key="1">
    <citation type="submission" date="2021-12" db="EMBL/GenBank/DDBJ databases">
        <title>Sinirhodobacter sp. WL0062 is a bacterium isolated from seawater.</title>
        <authorList>
            <person name="Wang L."/>
            <person name="He W."/>
            <person name="Zhang D.-F."/>
        </authorList>
    </citation>
    <scope>NUCLEOTIDE SEQUENCE [LARGE SCALE GENOMIC DNA]</scope>
    <source>
        <strain evidence="4 5">WL0062</strain>
    </source>
</reference>
<evidence type="ECO:0000313" key="4">
    <source>
        <dbReference type="EMBL" id="MCE5971970.1"/>
    </source>
</evidence>
<comment type="subcellular location">
    <subcellularLocation>
        <location evidence="2">Cell membrane</location>
        <topology evidence="2">Multi-pass membrane protein</topology>
    </subcellularLocation>
</comment>
<evidence type="ECO:0000256" key="2">
    <source>
        <dbReference type="PIRNR" id="PIRNR016661"/>
    </source>
</evidence>
<feature type="transmembrane region" description="Helical" evidence="3">
    <location>
        <begin position="158"/>
        <end position="180"/>
    </location>
</feature>
<feature type="transmembrane region" description="Helical" evidence="3">
    <location>
        <begin position="117"/>
        <end position="138"/>
    </location>
</feature>